<sequence>MSTKTTFKRIALVAVASLGFGMLSVVAANAANVSAVAGSAVVTSTPAAGTATTPGAQGTAIVADLSTITTGANTELVGAAVTYTQTFTLIDPTGNDVTSSVTFTAAPTTVTATQASGVFSVSVPDTTIAGTYKLGTMTFTPTMGGTYLVKQAHSALAGPTLAAAVIATAAATATTGSIYVSGGAVTQGTTRGGPAGAAKTGNQAQVTINFPASASITYKVVPSGVGTIIGKTDTAGASTNISSSTDYSQGFTYLHTANTNANSVVITLASTSAGIQYITTTVVDNTTGLATALYSTSVTWSAIAALLPTASIVRHAPMATVGNVQGDLASTTSAYTAAVDAVPLSTGKTVSTNVATIQVLLVNSDATAATAGHTVTATVSGSGFVLTDMTSTVEAGNARSSHVALTAGSANVAWVHVSADGTAGTGTVSISVTDAISGVTTVIGTESFAFYGSVATLSVASTNYVIGKAGYVTGGASGTQSAAGAAANPLDTTVVDRASAFVIVAKDSNGNAVTTGTVPAIVSSDGNVVTGGTCVLDLGTTTYGSSTNGVGYYNCNFTSAPNAVSGAAATLTVRVADPASITGGFITTTVAIKIGGALAASTLTFDKATYSPGEAMTVTRTGKDVSGNPVYDGAAVGAVTFTKAMGGASVDADFFVGGSLNSDSSLGAKTIFAPAVDGTFSGSLTGKLAAVTSVITANATVENGVTTAAAQAAADAASEATDAANAATDAANAAAEAADAATAAAQDASDAVAALSTRVSTMITALKKQLIALTNLVIKIQKKVKA</sequence>
<name>A0A6J7CC85_9ZZZZ</name>
<dbReference type="EMBL" id="CAFBLC010000038">
    <property type="protein sequence ID" value="CAB4854855.1"/>
    <property type="molecule type" value="Genomic_DNA"/>
</dbReference>
<proteinExistence type="predicted"/>
<dbReference type="AlphaFoldDB" id="A0A6J7CC85"/>
<reference evidence="1" key="1">
    <citation type="submission" date="2020-05" db="EMBL/GenBank/DDBJ databases">
        <authorList>
            <person name="Chiriac C."/>
            <person name="Salcher M."/>
            <person name="Ghai R."/>
            <person name="Kavagutti S V."/>
        </authorList>
    </citation>
    <scope>NUCLEOTIDE SEQUENCE</scope>
</reference>
<gene>
    <name evidence="1" type="ORF">UFOPK3288_01087</name>
</gene>
<evidence type="ECO:0000313" key="1">
    <source>
        <dbReference type="EMBL" id="CAB4854855.1"/>
    </source>
</evidence>
<accession>A0A6J7CC85</accession>
<protein>
    <submittedName>
        <fullName evidence="1">Unannotated protein</fullName>
    </submittedName>
</protein>
<dbReference type="InterPro" id="IPR013783">
    <property type="entry name" value="Ig-like_fold"/>
</dbReference>
<organism evidence="1">
    <name type="scientific">freshwater metagenome</name>
    <dbReference type="NCBI Taxonomy" id="449393"/>
    <lineage>
        <taxon>unclassified sequences</taxon>
        <taxon>metagenomes</taxon>
        <taxon>ecological metagenomes</taxon>
    </lineage>
</organism>
<dbReference type="Gene3D" id="2.60.40.10">
    <property type="entry name" value="Immunoglobulins"/>
    <property type="match status" value="1"/>
</dbReference>